<feature type="non-terminal residue" evidence="2">
    <location>
        <position position="110"/>
    </location>
</feature>
<evidence type="ECO:0000313" key="2">
    <source>
        <dbReference type="EMBL" id="KOF95206.1"/>
    </source>
</evidence>
<feature type="compositionally biased region" description="Basic residues" evidence="1">
    <location>
        <begin position="1"/>
        <end position="13"/>
    </location>
</feature>
<name>A0A0L8I1A2_OCTBM</name>
<sequence>RGQKKRKKKGKKKEKWEKEIKEENMKDRRKSWTFKHEENFYKRTKNRREEKREKNKRKRKREIKKIQKEVKYADGDPTLTAKRKAHEQDLNTIRTHEWVLKVEEIIGKNP</sequence>
<dbReference type="EMBL" id="KQ416781">
    <property type="protein sequence ID" value="KOF95206.1"/>
    <property type="molecule type" value="Genomic_DNA"/>
</dbReference>
<feature type="compositionally biased region" description="Basic and acidic residues" evidence="1">
    <location>
        <begin position="34"/>
        <end position="53"/>
    </location>
</feature>
<protein>
    <submittedName>
        <fullName evidence="2">Uncharacterized protein</fullName>
    </submittedName>
</protein>
<proteinExistence type="predicted"/>
<feature type="compositionally biased region" description="Basic and acidic residues" evidence="1">
    <location>
        <begin position="14"/>
        <end position="26"/>
    </location>
</feature>
<evidence type="ECO:0000256" key="1">
    <source>
        <dbReference type="SAM" id="MobiDB-lite"/>
    </source>
</evidence>
<feature type="region of interest" description="Disordered" evidence="1">
    <location>
        <begin position="1"/>
        <end position="63"/>
    </location>
</feature>
<reference evidence="2" key="1">
    <citation type="submission" date="2015-07" db="EMBL/GenBank/DDBJ databases">
        <title>MeaNS - Measles Nucleotide Surveillance Program.</title>
        <authorList>
            <person name="Tran T."/>
            <person name="Druce J."/>
        </authorList>
    </citation>
    <scope>NUCLEOTIDE SEQUENCE</scope>
    <source>
        <strain evidence="2">UCB-OBI-ISO-001</strain>
        <tissue evidence="2">Gonad</tissue>
    </source>
</reference>
<accession>A0A0L8I1A2</accession>
<feature type="non-terminal residue" evidence="2">
    <location>
        <position position="1"/>
    </location>
</feature>
<feature type="compositionally biased region" description="Basic residues" evidence="1">
    <location>
        <begin position="54"/>
        <end position="63"/>
    </location>
</feature>
<organism evidence="2">
    <name type="scientific">Octopus bimaculoides</name>
    <name type="common">California two-spotted octopus</name>
    <dbReference type="NCBI Taxonomy" id="37653"/>
    <lineage>
        <taxon>Eukaryota</taxon>
        <taxon>Metazoa</taxon>
        <taxon>Spiralia</taxon>
        <taxon>Lophotrochozoa</taxon>
        <taxon>Mollusca</taxon>
        <taxon>Cephalopoda</taxon>
        <taxon>Coleoidea</taxon>
        <taxon>Octopodiformes</taxon>
        <taxon>Octopoda</taxon>
        <taxon>Incirrata</taxon>
        <taxon>Octopodidae</taxon>
        <taxon>Octopus</taxon>
    </lineage>
</organism>
<dbReference type="AlphaFoldDB" id="A0A0L8I1A2"/>
<gene>
    <name evidence="2" type="ORF">OCBIM_22039144mg</name>
</gene>